<sequence>MSDPTSPSAIIDGRLPDGGRAMQTACLCALGCFATALTIFVVTLLVWHHNERVAGRMIIGMQKGDGYLPVVASQLIAAQGRPRGF</sequence>
<keyword evidence="1" id="KW-1133">Transmembrane helix</keyword>
<dbReference type="AlphaFoldDB" id="A0A512JKJ8"/>
<keyword evidence="3" id="KW-1185">Reference proteome</keyword>
<feature type="transmembrane region" description="Helical" evidence="1">
    <location>
        <begin position="22"/>
        <end position="47"/>
    </location>
</feature>
<keyword evidence="1" id="KW-0812">Transmembrane</keyword>
<name>A0A512JKJ8_9HYPH</name>
<evidence type="ECO:0000256" key="1">
    <source>
        <dbReference type="SAM" id="Phobius"/>
    </source>
</evidence>
<reference evidence="2 3" key="1">
    <citation type="submission" date="2019-07" db="EMBL/GenBank/DDBJ databases">
        <title>Whole genome shotgun sequence of Methylobacterium gnaphalii NBRC 107716.</title>
        <authorList>
            <person name="Hosoyama A."/>
            <person name="Uohara A."/>
            <person name="Ohji S."/>
            <person name="Ichikawa N."/>
        </authorList>
    </citation>
    <scope>NUCLEOTIDE SEQUENCE [LARGE SCALE GENOMIC DNA]</scope>
    <source>
        <strain evidence="2 3">NBRC 107716</strain>
    </source>
</reference>
<evidence type="ECO:0000313" key="3">
    <source>
        <dbReference type="Proteomes" id="UP000321750"/>
    </source>
</evidence>
<proteinExistence type="predicted"/>
<accession>A0A512JKJ8</accession>
<protein>
    <submittedName>
        <fullName evidence="2">Uncharacterized protein</fullName>
    </submittedName>
</protein>
<dbReference type="OrthoDB" id="7999774at2"/>
<keyword evidence="1" id="KW-0472">Membrane</keyword>
<dbReference type="RefSeq" id="WP_147046747.1">
    <property type="nucleotide sequence ID" value="NZ_BJZV01000011.1"/>
</dbReference>
<gene>
    <name evidence="2" type="ORF">MGN01_23240</name>
</gene>
<dbReference type="EMBL" id="BJZV01000011">
    <property type="protein sequence ID" value="GEP10479.1"/>
    <property type="molecule type" value="Genomic_DNA"/>
</dbReference>
<dbReference type="Proteomes" id="UP000321750">
    <property type="component" value="Unassembled WGS sequence"/>
</dbReference>
<organism evidence="2 3">
    <name type="scientific">Methylobacterium gnaphalii</name>
    <dbReference type="NCBI Taxonomy" id="1010610"/>
    <lineage>
        <taxon>Bacteria</taxon>
        <taxon>Pseudomonadati</taxon>
        <taxon>Pseudomonadota</taxon>
        <taxon>Alphaproteobacteria</taxon>
        <taxon>Hyphomicrobiales</taxon>
        <taxon>Methylobacteriaceae</taxon>
        <taxon>Methylobacterium</taxon>
    </lineage>
</organism>
<comment type="caution">
    <text evidence="2">The sequence shown here is derived from an EMBL/GenBank/DDBJ whole genome shotgun (WGS) entry which is preliminary data.</text>
</comment>
<evidence type="ECO:0000313" key="2">
    <source>
        <dbReference type="EMBL" id="GEP10479.1"/>
    </source>
</evidence>